<dbReference type="InterPro" id="IPR010321">
    <property type="entry name" value="DUF922"/>
</dbReference>
<dbReference type="PIRSF" id="PIRSF010521">
    <property type="entry name" value="DUF922_bac"/>
    <property type="match status" value="1"/>
</dbReference>
<feature type="signal peptide" evidence="1">
    <location>
        <begin position="1"/>
        <end position="22"/>
    </location>
</feature>
<protein>
    <submittedName>
        <fullName evidence="2">Putative secreted Zn-dependent protease</fullName>
    </submittedName>
</protein>
<keyword evidence="2" id="KW-0378">Hydrolase</keyword>
<dbReference type="Proteomes" id="UP000028181">
    <property type="component" value="Chromosome I"/>
</dbReference>
<dbReference type="GO" id="GO:0006508">
    <property type="term" value="P:proteolysis"/>
    <property type="evidence" value="ECO:0007669"/>
    <property type="project" value="UniProtKB-KW"/>
</dbReference>
<dbReference type="EMBL" id="HG938353">
    <property type="protein sequence ID" value="CDN48489.1"/>
    <property type="molecule type" value="Genomic_DNA"/>
</dbReference>
<dbReference type="AlphaFoldDB" id="A0A068SRJ5"/>
<gene>
    <name evidence="2" type="ORF">RG540_CH23210</name>
</gene>
<dbReference type="OrthoDB" id="7906163at2"/>
<dbReference type="eggNOG" id="COG5664">
    <property type="taxonomic scope" value="Bacteria"/>
</dbReference>
<keyword evidence="1" id="KW-0732">Signal</keyword>
<dbReference type="GO" id="GO:0008233">
    <property type="term" value="F:peptidase activity"/>
    <property type="evidence" value="ECO:0007669"/>
    <property type="project" value="UniProtKB-KW"/>
</dbReference>
<feature type="chain" id="PRO_5001656120" evidence="1">
    <location>
        <begin position="23"/>
        <end position="203"/>
    </location>
</feature>
<reference evidence="3" key="1">
    <citation type="journal article" date="2014" name="BMC Genomics">
        <title>Genome sequencing of two Neorhizobium galegae strains reveals a noeT gene responsible for the unusual acetylation of the nodulation factors.</title>
        <authorList>
            <person name="Osterman J."/>
            <person name="Marsh J."/>
            <person name="Laine P.K."/>
            <person name="Zeng Z."/>
            <person name="Alatalo E."/>
            <person name="Sullivan J.T."/>
            <person name="Young J.P."/>
            <person name="Thomas-Oates J."/>
            <person name="Paulin L."/>
            <person name="Lindstrom K."/>
        </authorList>
    </citation>
    <scope>NUCLEOTIDE SEQUENCE [LARGE SCALE GENOMIC DNA]</scope>
    <source>
        <strain evidence="3">HAMBI 540</strain>
    </source>
</reference>
<evidence type="ECO:0000313" key="3">
    <source>
        <dbReference type="Proteomes" id="UP000028181"/>
    </source>
</evidence>
<sequence>MKIGAGILAALCLGMVPMEASAQSQWQPVEQVQAYPITGDSGVDLYASIGQLGPKIGKEVRAIAHTNFKLTWTRDYQPQPDGACTLVSARPKLVITYTLPKPASALAPDLKKKWDVFIAGVYKHELVHGVIITDMVKEIERMSVGLSVANDPQCTKIRAELTAKLGEISKAQQKRSNDYDRMEMSEGGNVHQLILQLVNGTGK</sequence>
<evidence type="ECO:0000256" key="1">
    <source>
        <dbReference type="SAM" id="SignalP"/>
    </source>
</evidence>
<proteinExistence type="predicted"/>
<dbReference type="KEGG" id="ngg:RG540_CH23210"/>
<dbReference type="PATRIC" id="fig|1028800.3.peg.2350"/>
<dbReference type="HOGENOM" id="CLU_1347729_0_0_5"/>
<accession>A0A068SRJ5</accession>
<keyword evidence="2" id="KW-0645">Protease</keyword>
<dbReference type="RefSeq" id="WP_038587910.1">
    <property type="nucleotide sequence ID" value="NZ_HG938353.1"/>
</dbReference>
<dbReference type="GeneID" id="24257142"/>
<name>A0A068SRJ5_NEOGA</name>
<organism evidence="2 3">
    <name type="scientific">Neorhizobium galegae bv. orientalis str. HAMBI 540</name>
    <dbReference type="NCBI Taxonomy" id="1028800"/>
    <lineage>
        <taxon>Bacteria</taxon>
        <taxon>Pseudomonadati</taxon>
        <taxon>Pseudomonadota</taxon>
        <taxon>Alphaproteobacteria</taxon>
        <taxon>Hyphomicrobiales</taxon>
        <taxon>Rhizobiaceae</taxon>
        <taxon>Rhizobium/Agrobacterium group</taxon>
        <taxon>Neorhizobium</taxon>
    </lineage>
</organism>
<dbReference type="Pfam" id="PF06037">
    <property type="entry name" value="DUF922"/>
    <property type="match status" value="1"/>
</dbReference>
<keyword evidence="3" id="KW-1185">Reference proteome</keyword>
<evidence type="ECO:0000313" key="2">
    <source>
        <dbReference type="EMBL" id="CDN48489.1"/>
    </source>
</evidence>